<reference evidence="17" key="2">
    <citation type="submission" date="2023-02" db="EMBL/GenBank/DDBJ databases">
        <authorList>
            <consortium name="DOE Joint Genome Institute"/>
            <person name="Mondo S.J."/>
            <person name="Chang Y."/>
            <person name="Wang Y."/>
            <person name="Ahrendt S."/>
            <person name="Andreopoulos W."/>
            <person name="Barry K."/>
            <person name="Beard J."/>
            <person name="Benny G.L."/>
            <person name="Blankenship S."/>
            <person name="Bonito G."/>
            <person name="Cuomo C."/>
            <person name="Desiro A."/>
            <person name="Gervers K.A."/>
            <person name="Hundley H."/>
            <person name="Kuo A."/>
            <person name="LaButti K."/>
            <person name="Lang B.F."/>
            <person name="Lipzen A."/>
            <person name="O'Donnell K."/>
            <person name="Pangilinan J."/>
            <person name="Reynolds N."/>
            <person name="Sandor L."/>
            <person name="Smith M.W."/>
            <person name="Tsang A."/>
            <person name="Grigoriev I.V."/>
            <person name="Stajich J.E."/>
            <person name="Spatafora J.W."/>
        </authorList>
    </citation>
    <scope>NUCLEOTIDE SEQUENCE</scope>
    <source>
        <strain evidence="17">RSA 2281</strain>
    </source>
</reference>
<keyword evidence="12 15" id="KW-0472">Membrane</keyword>
<name>A0AAD5JZD3_9FUNG</name>
<evidence type="ECO:0000256" key="3">
    <source>
        <dbReference type="ARBA" id="ARBA00022516"/>
    </source>
</evidence>
<comment type="cofactor">
    <cofactor evidence="1">
        <name>Zn(2+)</name>
        <dbReference type="ChEBI" id="CHEBI:29105"/>
    </cofactor>
</comment>
<feature type="transmembrane region" description="Helical" evidence="15">
    <location>
        <begin position="282"/>
        <end position="300"/>
    </location>
</feature>
<feature type="region of interest" description="Disordered" evidence="14">
    <location>
        <begin position="142"/>
        <end position="161"/>
    </location>
</feature>
<evidence type="ECO:0000256" key="15">
    <source>
        <dbReference type="SAM" id="Phobius"/>
    </source>
</evidence>
<dbReference type="InterPro" id="IPR006694">
    <property type="entry name" value="Fatty_acid_hydroxylase"/>
</dbReference>
<dbReference type="GO" id="GO:0006633">
    <property type="term" value="P:fatty acid biosynthetic process"/>
    <property type="evidence" value="ECO:0007669"/>
    <property type="project" value="UniProtKB-KW"/>
</dbReference>
<feature type="domain" description="Fatty acid hydroxylase" evidence="16">
    <location>
        <begin position="286"/>
        <end position="435"/>
    </location>
</feature>
<keyword evidence="3" id="KW-0444">Lipid biosynthesis</keyword>
<dbReference type="GO" id="GO:0005506">
    <property type="term" value="F:iron ion binding"/>
    <property type="evidence" value="ECO:0007669"/>
    <property type="project" value="InterPro"/>
</dbReference>
<feature type="transmembrane region" description="Helical" evidence="15">
    <location>
        <begin position="248"/>
        <end position="270"/>
    </location>
</feature>
<sequence length="435" mass="50719">MDTAKIYLFIRCNIYEKNFLVKPHYKSAYAQIQCSTSQARCQKKKYKLLLGNLQRRCLRYHRFYFQTSWGGKTILQYAGMDITHVLTTTESHVHSPAAFDMLKDYRIGKLLQRSISPNNSVDLVAVQQQGTANHLGISLTSLTNNNSNKKNDNHSSSSSSINIFDKTEEENRSNSMFHWNNQRLNKSLPAAAGTITNERNQQFLDLNRPLFPQLFYATYSKQFYLEQVNRPRFVSHHVPYFPHPCLDLFTYAAWYMVPLVWVPIICYYLYSSIDTAADLGTTIKWFIFGIFLFTLIEYFIHRFMLHTDYWVPDHPWALLVHFSIHGIHHHIPMDRSRLVLPPLLSLAVGACVHQTIRSIMPNDCDTTIIHAILAGACCGYIYYDCTHYYLHHARYSMMDITYLKEMKRHHLNHHYKNSTVGYGVTSKIWDDVFGT</sequence>
<comment type="subcellular location">
    <subcellularLocation>
        <location evidence="2">Endoplasmic reticulum membrane</location>
        <topology evidence="2">Multi-pass membrane protein</topology>
    </subcellularLocation>
</comment>
<evidence type="ECO:0000256" key="13">
    <source>
        <dbReference type="ARBA" id="ARBA00023160"/>
    </source>
</evidence>
<dbReference type="PANTHER" id="PTHR12863:SF1">
    <property type="entry name" value="FATTY ACID 2-HYDROXYLASE"/>
    <property type="match status" value="1"/>
</dbReference>
<dbReference type="GO" id="GO:0005789">
    <property type="term" value="C:endoplasmic reticulum membrane"/>
    <property type="evidence" value="ECO:0007669"/>
    <property type="project" value="UniProtKB-SubCell"/>
</dbReference>
<dbReference type="PANTHER" id="PTHR12863">
    <property type="entry name" value="FATTY ACID HYDROXYLASE"/>
    <property type="match status" value="1"/>
</dbReference>
<dbReference type="Pfam" id="PF04116">
    <property type="entry name" value="FA_hydroxylase"/>
    <property type="match status" value="1"/>
</dbReference>
<dbReference type="InterPro" id="IPR036400">
    <property type="entry name" value="Cyt_B5-like_heme/steroid_sf"/>
</dbReference>
<evidence type="ECO:0000259" key="16">
    <source>
        <dbReference type="Pfam" id="PF04116"/>
    </source>
</evidence>
<evidence type="ECO:0000313" key="17">
    <source>
        <dbReference type="EMBL" id="KAI9262128.1"/>
    </source>
</evidence>
<evidence type="ECO:0000256" key="2">
    <source>
        <dbReference type="ARBA" id="ARBA00004477"/>
    </source>
</evidence>
<proteinExistence type="predicted"/>
<gene>
    <name evidence="17" type="ORF">BDA99DRAFT_537474</name>
</gene>
<reference evidence="17" key="1">
    <citation type="journal article" date="2022" name="IScience">
        <title>Evolution of zygomycete secretomes and the origins of terrestrial fungal ecologies.</title>
        <authorList>
            <person name="Chang Y."/>
            <person name="Wang Y."/>
            <person name="Mondo S."/>
            <person name="Ahrendt S."/>
            <person name="Andreopoulos W."/>
            <person name="Barry K."/>
            <person name="Beard J."/>
            <person name="Benny G.L."/>
            <person name="Blankenship S."/>
            <person name="Bonito G."/>
            <person name="Cuomo C."/>
            <person name="Desiro A."/>
            <person name="Gervers K.A."/>
            <person name="Hundley H."/>
            <person name="Kuo A."/>
            <person name="LaButti K."/>
            <person name="Lang B.F."/>
            <person name="Lipzen A."/>
            <person name="O'Donnell K."/>
            <person name="Pangilinan J."/>
            <person name="Reynolds N."/>
            <person name="Sandor L."/>
            <person name="Smith M.E."/>
            <person name="Tsang A."/>
            <person name="Grigoriev I.V."/>
            <person name="Stajich J.E."/>
            <person name="Spatafora J.W."/>
        </authorList>
    </citation>
    <scope>NUCLEOTIDE SEQUENCE</scope>
    <source>
        <strain evidence="17">RSA 2281</strain>
    </source>
</reference>
<evidence type="ECO:0000313" key="18">
    <source>
        <dbReference type="Proteomes" id="UP001209540"/>
    </source>
</evidence>
<evidence type="ECO:0000256" key="10">
    <source>
        <dbReference type="ARBA" id="ARBA00023002"/>
    </source>
</evidence>
<keyword evidence="10" id="KW-0560">Oxidoreductase</keyword>
<comment type="caution">
    <text evidence="17">The sequence shown here is derived from an EMBL/GenBank/DDBJ whole genome shotgun (WGS) entry which is preliminary data.</text>
</comment>
<evidence type="ECO:0000256" key="12">
    <source>
        <dbReference type="ARBA" id="ARBA00023136"/>
    </source>
</evidence>
<evidence type="ECO:0000256" key="6">
    <source>
        <dbReference type="ARBA" id="ARBA00022824"/>
    </source>
</evidence>
<keyword evidence="9 15" id="KW-1133">Transmembrane helix</keyword>
<evidence type="ECO:0000256" key="14">
    <source>
        <dbReference type="SAM" id="MobiDB-lite"/>
    </source>
</evidence>
<dbReference type="Gene3D" id="3.10.120.10">
    <property type="entry name" value="Cytochrome b5-like heme/steroid binding domain"/>
    <property type="match status" value="1"/>
</dbReference>
<keyword evidence="8" id="KW-0862">Zinc</keyword>
<evidence type="ECO:0000256" key="4">
    <source>
        <dbReference type="ARBA" id="ARBA00022692"/>
    </source>
</evidence>
<dbReference type="SUPFAM" id="SSF55856">
    <property type="entry name" value="Cytochrome b5-like heme/steroid binding domain"/>
    <property type="match status" value="1"/>
</dbReference>
<evidence type="ECO:0000256" key="1">
    <source>
        <dbReference type="ARBA" id="ARBA00001947"/>
    </source>
</evidence>
<keyword evidence="6" id="KW-0256">Endoplasmic reticulum</keyword>
<dbReference type="AlphaFoldDB" id="A0AAD5JZD3"/>
<keyword evidence="7" id="KW-0276">Fatty acid metabolism</keyword>
<keyword evidence="11" id="KW-0443">Lipid metabolism</keyword>
<evidence type="ECO:0000256" key="9">
    <source>
        <dbReference type="ARBA" id="ARBA00022989"/>
    </source>
</evidence>
<keyword evidence="5" id="KW-0479">Metal-binding</keyword>
<evidence type="ECO:0000256" key="5">
    <source>
        <dbReference type="ARBA" id="ARBA00022723"/>
    </source>
</evidence>
<keyword evidence="13" id="KW-0275">Fatty acid biosynthesis</keyword>
<evidence type="ECO:0000256" key="7">
    <source>
        <dbReference type="ARBA" id="ARBA00022832"/>
    </source>
</evidence>
<keyword evidence="4 15" id="KW-0812">Transmembrane</keyword>
<organism evidence="17 18">
    <name type="scientific">Phascolomyces articulosus</name>
    <dbReference type="NCBI Taxonomy" id="60185"/>
    <lineage>
        <taxon>Eukaryota</taxon>
        <taxon>Fungi</taxon>
        <taxon>Fungi incertae sedis</taxon>
        <taxon>Mucoromycota</taxon>
        <taxon>Mucoromycotina</taxon>
        <taxon>Mucoromycetes</taxon>
        <taxon>Mucorales</taxon>
        <taxon>Lichtheimiaceae</taxon>
        <taxon>Phascolomyces</taxon>
    </lineage>
</organism>
<evidence type="ECO:0000256" key="11">
    <source>
        <dbReference type="ARBA" id="ARBA00023098"/>
    </source>
</evidence>
<dbReference type="GO" id="GO:0080132">
    <property type="term" value="F:fatty acid 2-hydroxylase activity"/>
    <property type="evidence" value="ECO:0007669"/>
    <property type="project" value="InterPro"/>
</dbReference>
<protein>
    <recommendedName>
        <fullName evidence="16">Fatty acid hydroxylase domain-containing protein</fullName>
    </recommendedName>
</protein>
<dbReference type="Proteomes" id="UP001209540">
    <property type="component" value="Unassembled WGS sequence"/>
</dbReference>
<dbReference type="InterPro" id="IPR014430">
    <property type="entry name" value="Scs7"/>
</dbReference>
<evidence type="ECO:0000256" key="8">
    <source>
        <dbReference type="ARBA" id="ARBA00022833"/>
    </source>
</evidence>
<dbReference type="EMBL" id="JAIXMP010000014">
    <property type="protein sequence ID" value="KAI9262128.1"/>
    <property type="molecule type" value="Genomic_DNA"/>
</dbReference>
<accession>A0AAD5JZD3</accession>
<keyword evidence="18" id="KW-1185">Reference proteome</keyword>
<feature type="transmembrane region" description="Helical" evidence="15">
    <location>
        <begin position="368"/>
        <end position="390"/>
    </location>
</feature>